<protein>
    <recommendedName>
        <fullName evidence="1">Conserved oligomeric Golgi complex subunit 4 C-terminal domain-containing protein</fullName>
    </recommendedName>
</protein>
<dbReference type="Pfam" id="PF20662">
    <property type="entry name" value="COG4_C"/>
    <property type="match status" value="1"/>
</dbReference>
<name>A0A0C9UXL3_SPHS4</name>
<dbReference type="InterPro" id="IPR048682">
    <property type="entry name" value="COG4"/>
</dbReference>
<evidence type="ECO:0000313" key="2">
    <source>
        <dbReference type="EMBL" id="KIJ29860.1"/>
    </source>
</evidence>
<dbReference type="PANTHER" id="PTHR24016:SF0">
    <property type="entry name" value="CONSERVED OLIGOMERIC GOLGI COMPLEX SUBUNIT 4"/>
    <property type="match status" value="1"/>
</dbReference>
<evidence type="ECO:0000313" key="3">
    <source>
        <dbReference type="Proteomes" id="UP000054279"/>
    </source>
</evidence>
<dbReference type="Proteomes" id="UP000054279">
    <property type="component" value="Unassembled WGS sequence"/>
</dbReference>
<feature type="domain" description="Conserved oligomeric Golgi complex subunit 4 C-terminal" evidence="1">
    <location>
        <begin position="2"/>
        <end position="206"/>
    </location>
</feature>
<keyword evidence="3" id="KW-1185">Reference proteome</keyword>
<reference evidence="2 3" key="1">
    <citation type="submission" date="2014-06" db="EMBL/GenBank/DDBJ databases">
        <title>Evolutionary Origins and Diversification of the Mycorrhizal Mutualists.</title>
        <authorList>
            <consortium name="DOE Joint Genome Institute"/>
            <consortium name="Mycorrhizal Genomics Consortium"/>
            <person name="Kohler A."/>
            <person name="Kuo A."/>
            <person name="Nagy L.G."/>
            <person name="Floudas D."/>
            <person name="Copeland A."/>
            <person name="Barry K.W."/>
            <person name="Cichocki N."/>
            <person name="Veneault-Fourrey C."/>
            <person name="LaButti K."/>
            <person name="Lindquist E.A."/>
            <person name="Lipzen A."/>
            <person name="Lundell T."/>
            <person name="Morin E."/>
            <person name="Murat C."/>
            <person name="Riley R."/>
            <person name="Ohm R."/>
            <person name="Sun H."/>
            <person name="Tunlid A."/>
            <person name="Henrissat B."/>
            <person name="Grigoriev I.V."/>
            <person name="Hibbett D.S."/>
            <person name="Martin F."/>
        </authorList>
    </citation>
    <scope>NUCLEOTIDE SEQUENCE [LARGE SCALE GENOMIC DNA]</scope>
    <source>
        <strain evidence="2 3">SS14</strain>
    </source>
</reference>
<dbReference type="InterPro" id="IPR048684">
    <property type="entry name" value="COG4_C"/>
</dbReference>
<proteinExistence type="predicted"/>
<accession>A0A0C9UXL3</accession>
<sequence length="213" mass="24597">MDRLVKDLLTASTISQNFLEDESAAVKTSVSSLLELIPRFQSIQKAGVEQLFNQLARPRLRSLITDIYKDVTYILDEDTYASSESLDVIRKRFIRSWGSVMDGFKDTFTENNYGVFFNQAVDMFVRLWEKFLLGMRFNELGAVRLDRDIRAVQSYLSSQTAFGSAREKFQRLQQISTLLNLDIEEDGDEFYNNSGINWRLTLTEARTVVALRM</sequence>
<dbReference type="HOGENOM" id="CLU_1167610_0_0_1"/>
<dbReference type="OrthoDB" id="47059at2759"/>
<dbReference type="PANTHER" id="PTHR24016">
    <property type="entry name" value="CONSERVED OLIGOMERIC GOLGI COMPLEX SUBUNIT 4"/>
    <property type="match status" value="1"/>
</dbReference>
<dbReference type="AlphaFoldDB" id="A0A0C9UXL3"/>
<dbReference type="Gene3D" id="1.20.58.1970">
    <property type="match status" value="1"/>
</dbReference>
<organism evidence="2 3">
    <name type="scientific">Sphaerobolus stellatus (strain SS14)</name>
    <dbReference type="NCBI Taxonomy" id="990650"/>
    <lineage>
        <taxon>Eukaryota</taxon>
        <taxon>Fungi</taxon>
        <taxon>Dikarya</taxon>
        <taxon>Basidiomycota</taxon>
        <taxon>Agaricomycotina</taxon>
        <taxon>Agaricomycetes</taxon>
        <taxon>Phallomycetidae</taxon>
        <taxon>Geastrales</taxon>
        <taxon>Sphaerobolaceae</taxon>
        <taxon>Sphaerobolus</taxon>
    </lineage>
</organism>
<evidence type="ECO:0000259" key="1">
    <source>
        <dbReference type="Pfam" id="PF20662"/>
    </source>
</evidence>
<gene>
    <name evidence="2" type="ORF">M422DRAFT_268638</name>
</gene>
<dbReference type="EMBL" id="KN837273">
    <property type="protein sequence ID" value="KIJ29860.1"/>
    <property type="molecule type" value="Genomic_DNA"/>
</dbReference>